<name>A0A7L4ZS84_9FLAO</name>
<evidence type="ECO:0000313" key="4">
    <source>
        <dbReference type="Proteomes" id="UP000464657"/>
    </source>
</evidence>
<protein>
    <recommendedName>
        <fullName evidence="2">Nudix hydrolase domain-containing protein</fullName>
    </recommendedName>
</protein>
<feature type="compositionally biased region" description="Polar residues" evidence="1">
    <location>
        <begin position="140"/>
        <end position="150"/>
    </location>
</feature>
<evidence type="ECO:0000256" key="1">
    <source>
        <dbReference type="SAM" id="MobiDB-lite"/>
    </source>
</evidence>
<dbReference type="EMBL" id="CP019288">
    <property type="protein sequence ID" value="QHI39327.1"/>
    <property type="molecule type" value="Genomic_DNA"/>
</dbReference>
<gene>
    <name evidence="3" type="ORF">IMCC3317_47370</name>
</gene>
<dbReference type="Pfam" id="PF00293">
    <property type="entry name" value="NUDIX"/>
    <property type="match status" value="1"/>
</dbReference>
<dbReference type="Proteomes" id="UP000464657">
    <property type="component" value="Chromosome"/>
</dbReference>
<organism evidence="3 4">
    <name type="scientific">Kordia antarctica</name>
    <dbReference type="NCBI Taxonomy" id="1218801"/>
    <lineage>
        <taxon>Bacteria</taxon>
        <taxon>Pseudomonadati</taxon>
        <taxon>Bacteroidota</taxon>
        <taxon>Flavobacteriia</taxon>
        <taxon>Flavobacteriales</taxon>
        <taxon>Flavobacteriaceae</taxon>
        <taxon>Kordia</taxon>
    </lineage>
</organism>
<feature type="region of interest" description="Disordered" evidence="1">
    <location>
        <begin position="129"/>
        <end position="150"/>
    </location>
</feature>
<sequence length="150" mass="17646">MKIIHKTRLLVINDDQLLVIEKIGNVKELTFPGGIKKRKESFEQSLVRETLEEIGLRVNLNKLSHIESNAIIKALNTVIKHHFVASLKTDAFKVVETEKFKDVYWMYWKDTLPYLDKEDKKVTKKYFKKRFKKKPKPQTDESSISPRIAM</sequence>
<dbReference type="CDD" id="cd02883">
    <property type="entry name" value="NUDIX_Hydrolase"/>
    <property type="match status" value="1"/>
</dbReference>
<dbReference type="Gene3D" id="3.90.79.10">
    <property type="entry name" value="Nucleoside Triphosphate Pyrophosphohydrolase"/>
    <property type="match status" value="1"/>
</dbReference>
<evidence type="ECO:0000313" key="3">
    <source>
        <dbReference type="EMBL" id="QHI39327.1"/>
    </source>
</evidence>
<reference evidence="3 4" key="1">
    <citation type="journal article" date="2013" name="Int. J. Syst. Evol. Microbiol.">
        <title>Kordia antarctica sp. nov., isolated from Antarctic seawater.</title>
        <authorList>
            <person name="Baek K."/>
            <person name="Choi A."/>
            <person name="Kang I."/>
            <person name="Lee K."/>
            <person name="Cho J.C."/>
        </authorList>
    </citation>
    <scope>NUCLEOTIDE SEQUENCE [LARGE SCALE GENOMIC DNA]</scope>
    <source>
        <strain evidence="3 4">IMCC3317</strain>
    </source>
</reference>
<dbReference type="AlphaFoldDB" id="A0A7L4ZS84"/>
<dbReference type="KEGG" id="kan:IMCC3317_47370"/>
<evidence type="ECO:0000259" key="2">
    <source>
        <dbReference type="PROSITE" id="PS51462"/>
    </source>
</evidence>
<dbReference type="RefSeq" id="WP_160131806.1">
    <property type="nucleotide sequence ID" value="NZ_CP019288.1"/>
</dbReference>
<accession>A0A7L4ZS84</accession>
<dbReference type="PROSITE" id="PS51462">
    <property type="entry name" value="NUDIX"/>
    <property type="match status" value="1"/>
</dbReference>
<feature type="domain" description="Nudix hydrolase" evidence="2">
    <location>
        <begin position="1"/>
        <end position="128"/>
    </location>
</feature>
<proteinExistence type="predicted"/>
<keyword evidence="4" id="KW-1185">Reference proteome</keyword>
<dbReference type="OrthoDB" id="1438523at2"/>
<dbReference type="InterPro" id="IPR000086">
    <property type="entry name" value="NUDIX_hydrolase_dom"/>
</dbReference>
<dbReference type="InterPro" id="IPR015797">
    <property type="entry name" value="NUDIX_hydrolase-like_dom_sf"/>
</dbReference>
<dbReference type="SUPFAM" id="SSF55811">
    <property type="entry name" value="Nudix"/>
    <property type="match status" value="1"/>
</dbReference>